<dbReference type="InterPro" id="IPR006182">
    <property type="entry name" value="FliF_N_dom"/>
</dbReference>
<dbReference type="PIRSF" id="PIRSF004862">
    <property type="entry name" value="FliF"/>
    <property type="match status" value="1"/>
</dbReference>
<evidence type="ECO:0000256" key="11">
    <source>
        <dbReference type="SAM" id="Phobius"/>
    </source>
</evidence>
<feature type="compositionally biased region" description="Polar residues" evidence="10">
    <location>
        <begin position="279"/>
        <end position="292"/>
    </location>
</feature>
<comment type="subcellular location">
    <subcellularLocation>
        <location evidence="1 9">Bacterial flagellum basal body</location>
    </subcellularLocation>
    <subcellularLocation>
        <location evidence="2">Cell membrane</location>
        <topology evidence="2">Multi-pass membrane protein</topology>
    </subcellularLocation>
</comment>
<dbReference type="EMBL" id="CP031598">
    <property type="protein sequence ID" value="QEW25616.1"/>
    <property type="molecule type" value="Genomic_DNA"/>
</dbReference>
<feature type="domain" description="Flagellar M-ring N-terminal" evidence="12">
    <location>
        <begin position="38"/>
        <end position="211"/>
    </location>
</feature>
<dbReference type="InterPro" id="IPR045851">
    <property type="entry name" value="AMP-bd_C_sf"/>
</dbReference>
<accession>A0A0T5PBB4</accession>
<proteinExistence type="inferred from homology"/>
<keyword evidence="7 11" id="KW-0472">Membrane</keyword>
<evidence type="ECO:0000256" key="10">
    <source>
        <dbReference type="SAM" id="MobiDB-lite"/>
    </source>
</evidence>
<keyword evidence="16" id="KW-1185">Reference proteome</keyword>
<evidence type="ECO:0000313" key="14">
    <source>
        <dbReference type="EMBL" id="KRS18594.1"/>
    </source>
</evidence>
<dbReference type="AlphaFoldDB" id="A0A0T5PBB4"/>
<evidence type="ECO:0000259" key="13">
    <source>
        <dbReference type="Pfam" id="PF08345"/>
    </source>
</evidence>
<dbReference type="Pfam" id="PF08345">
    <property type="entry name" value="YscJ_FliF_C"/>
    <property type="match status" value="1"/>
</dbReference>
<evidence type="ECO:0000313" key="16">
    <source>
        <dbReference type="Proteomes" id="UP000051401"/>
    </source>
</evidence>
<dbReference type="InterPro" id="IPR000067">
    <property type="entry name" value="FlgMring_FliF"/>
</dbReference>
<gene>
    <name evidence="15" type="primary">fliF</name>
    <name evidence="15" type="ORF">RIdsm_01403</name>
    <name evidence="14" type="ORF">XM52_07360</name>
</gene>
<dbReference type="GO" id="GO:0071973">
    <property type="term" value="P:bacterial-type flagellum-dependent cell motility"/>
    <property type="evidence" value="ECO:0007669"/>
    <property type="project" value="InterPro"/>
</dbReference>
<evidence type="ECO:0000256" key="1">
    <source>
        <dbReference type="ARBA" id="ARBA00004117"/>
    </source>
</evidence>
<keyword evidence="8 9" id="KW-0975">Bacterial flagellum</keyword>
<dbReference type="PATRIC" id="fig|540747.5.peg.3834"/>
<dbReference type="PANTHER" id="PTHR30046">
    <property type="entry name" value="FLAGELLAR M-RING PROTEIN"/>
    <property type="match status" value="1"/>
</dbReference>
<comment type="function">
    <text evidence="9">The M ring may be actively involved in energy transduction.</text>
</comment>
<dbReference type="OrthoDB" id="9807026at2"/>
<dbReference type="GO" id="GO:0009431">
    <property type="term" value="C:bacterial-type flagellum basal body, MS ring"/>
    <property type="evidence" value="ECO:0007669"/>
    <property type="project" value="InterPro"/>
</dbReference>
<dbReference type="EMBL" id="LAXI01000003">
    <property type="protein sequence ID" value="KRS18594.1"/>
    <property type="molecule type" value="Genomic_DNA"/>
</dbReference>
<evidence type="ECO:0000256" key="8">
    <source>
        <dbReference type="ARBA" id="ARBA00023143"/>
    </source>
</evidence>
<organism evidence="14 16">
    <name type="scientific">Roseovarius indicus</name>
    <dbReference type="NCBI Taxonomy" id="540747"/>
    <lineage>
        <taxon>Bacteria</taxon>
        <taxon>Pseudomonadati</taxon>
        <taxon>Pseudomonadota</taxon>
        <taxon>Alphaproteobacteria</taxon>
        <taxon>Rhodobacterales</taxon>
        <taxon>Roseobacteraceae</taxon>
        <taxon>Roseovarius</taxon>
    </lineage>
</organism>
<evidence type="ECO:0000256" key="6">
    <source>
        <dbReference type="ARBA" id="ARBA00022989"/>
    </source>
</evidence>
<reference evidence="14 16" key="1">
    <citation type="submission" date="2015-04" db="EMBL/GenBank/DDBJ databases">
        <title>The draft genome sequence of Roseovarius indicus B108T.</title>
        <authorList>
            <person name="Li G."/>
            <person name="Lai Q."/>
            <person name="Shao Z."/>
            <person name="Yan P."/>
        </authorList>
    </citation>
    <scope>NUCLEOTIDE SEQUENCE [LARGE SCALE GENOMIC DNA]</scope>
    <source>
        <strain evidence="14 16">B108</strain>
    </source>
</reference>
<keyword evidence="5 11" id="KW-0812">Transmembrane</keyword>
<dbReference type="PRINTS" id="PR01009">
    <property type="entry name" value="FLGMRINGFLIF"/>
</dbReference>
<dbReference type="Proteomes" id="UP000325785">
    <property type="component" value="Chromosome"/>
</dbReference>
<keyword evidence="4" id="KW-1003">Cell membrane</keyword>
<evidence type="ECO:0000256" key="3">
    <source>
        <dbReference type="ARBA" id="ARBA00007971"/>
    </source>
</evidence>
<dbReference type="Pfam" id="PF01514">
    <property type="entry name" value="YscJ_FliF"/>
    <property type="match status" value="1"/>
</dbReference>
<dbReference type="PANTHER" id="PTHR30046:SF0">
    <property type="entry name" value="FLAGELLAR M-RING PROTEIN"/>
    <property type="match status" value="1"/>
</dbReference>
<feature type="transmembrane region" description="Helical" evidence="11">
    <location>
        <begin position="425"/>
        <end position="446"/>
    </location>
</feature>
<name>A0A0T5PBB4_9RHOB</name>
<comment type="similarity">
    <text evidence="3 9">Belongs to the FliF family.</text>
</comment>
<evidence type="ECO:0000256" key="4">
    <source>
        <dbReference type="ARBA" id="ARBA00022475"/>
    </source>
</evidence>
<dbReference type="Gene3D" id="3.30.300.30">
    <property type="match status" value="1"/>
</dbReference>
<evidence type="ECO:0000259" key="12">
    <source>
        <dbReference type="Pfam" id="PF01514"/>
    </source>
</evidence>
<keyword evidence="14" id="KW-0282">Flagellum</keyword>
<sequence>MNSFVENLRNLGRRRLLILGGTLAALVAALLLGLGAVTKPDYAPVYQNLSVSTSGSVETTLLGAGFPVRVSDDGSSVLVPRSDLARARMVLAETGVPIDGDPGWELFDDQSGLAMNSFMQSVNKLRAMEGELARSIQTLDGVQSARVHLVIPEREPFSRDVPVPRASIIVRPVPGRPVSRKQAIAIRNLVASSVADLDLRRVTVLSASGETILAEGNETDGQITMQSAKTGIEDRLSREIQDILTARVGAGNARVRVNADLTTHREVVVEQSFDPDQQVVRSTENNTESQSGTEGGNVGVENNIPAALLDGQEGASTRRSISGETVTYEIGNTRREIVKEAGEIKRLSVAVLINGIYSVEGSDVTYSERTEEELQRLEGLIKSAVGFDEQRGDSVSVDSMRFMDYSMEVGDPITLSMSQQISRNIVPILRGLLALLVVGLVVILGVRPALKYLSQEPQPALPGRDGNPDLLADASDGSAAMNSEDSRLAQSSLPDGSVLPPERKSVDIAAPFDPLSDAGPHEYVEALGVRGNLLKARVEGIQKLADERPDQVLKVLRTWLMAEAET</sequence>
<keyword evidence="6 11" id="KW-1133">Transmembrane helix</keyword>
<feature type="compositionally biased region" description="Low complexity" evidence="10">
    <location>
        <begin position="469"/>
        <end position="480"/>
    </location>
</feature>
<feature type="region of interest" description="Disordered" evidence="10">
    <location>
        <begin position="456"/>
        <end position="500"/>
    </location>
</feature>
<dbReference type="GO" id="GO:0005886">
    <property type="term" value="C:plasma membrane"/>
    <property type="evidence" value="ECO:0007669"/>
    <property type="project" value="UniProtKB-SubCell"/>
</dbReference>
<dbReference type="InterPro" id="IPR043427">
    <property type="entry name" value="YscJ/FliF"/>
</dbReference>
<reference evidence="15 17" key="2">
    <citation type="submission" date="2018-08" db="EMBL/GenBank/DDBJ databases">
        <title>Genetic Globetrotter - A new plasmid hitch-hiking vast phylogenetic and geographic distances.</title>
        <authorList>
            <person name="Vollmers J."/>
            <person name="Petersen J."/>
        </authorList>
    </citation>
    <scope>NUCLEOTIDE SEQUENCE [LARGE SCALE GENOMIC DNA]</scope>
    <source>
        <strain evidence="15 17">DSM 26383</strain>
    </source>
</reference>
<dbReference type="Proteomes" id="UP000051401">
    <property type="component" value="Unassembled WGS sequence"/>
</dbReference>
<dbReference type="NCBIfam" id="TIGR00206">
    <property type="entry name" value="fliF"/>
    <property type="match status" value="1"/>
</dbReference>
<evidence type="ECO:0000313" key="15">
    <source>
        <dbReference type="EMBL" id="QEW25616.1"/>
    </source>
</evidence>
<evidence type="ECO:0000256" key="2">
    <source>
        <dbReference type="ARBA" id="ARBA00004651"/>
    </source>
</evidence>
<keyword evidence="14" id="KW-0969">Cilium</keyword>
<evidence type="ECO:0000313" key="17">
    <source>
        <dbReference type="Proteomes" id="UP000325785"/>
    </source>
</evidence>
<dbReference type="RefSeq" id="WP_074940151.1">
    <property type="nucleotide sequence ID" value="NZ_CP031598.1"/>
</dbReference>
<dbReference type="InterPro" id="IPR013556">
    <property type="entry name" value="Flag_M-ring_C"/>
</dbReference>
<dbReference type="STRING" id="540747.SAMN04488031_104143"/>
<evidence type="ECO:0000256" key="5">
    <source>
        <dbReference type="ARBA" id="ARBA00022692"/>
    </source>
</evidence>
<evidence type="ECO:0000256" key="7">
    <source>
        <dbReference type="ARBA" id="ARBA00023136"/>
    </source>
</evidence>
<protein>
    <recommendedName>
        <fullName evidence="9">Flagellar M-ring protein</fullName>
    </recommendedName>
</protein>
<feature type="domain" description="Flagellar M-ring C-terminal" evidence="13">
    <location>
        <begin position="244"/>
        <end position="402"/>
    </location>
</feature>
<dbReference type="KEGG" id="rid:RIdsm_01403"/>
<evidence type="ECO:0000256" key="9">
    <source>
        <dbReference type="PIRNR" id="PIRNR004862"/>
    </source>
</evidence>
<keyword evidence="14" id="KW-0966">Cell projection</keyword>
<feature type="region of interest" description="Disordered" evidence="10">
    <location>
        <begin position="274"/>
        <end position="300"/>
    </location>
</feature>
<dbReference type="GO" id="GO:0003774">
    <property type="term" value="F:cytoskeletal motor activity"/>
    <property type="evidence" value="ECO:0007669"/>
    <property type="project" value="InterPro"/>
</dbReference>